<dbReference type="InterPro" id="IPR003807">
    <property type="entry name" value="DUF202"/>
</dbReference>
<organism evidence="8 9">
    <name type="scientific">Caulifigura coniformis</name>
    <dbReference type="NCBI Taxonomy" id="2527983"/>
    <lineage>
        <taxon>Bacteria</taxon>
        <taxon>Pseudomonadati</taxon>
        <taxon>Planctomycetota</taxon>
        <taxon>Planctomycetia</taxon>
        <taxon>Planctomycetales</taxon>
        <taxon>Planctomycetaceae</taxon>
        <taxon>Caulifigura</taxon>
    </lineage>
</organism>
<keyword evidence="5 6" id="KW-0472">Membrane</keyword>
<dbReference type="InParanoid" id="A0A517SEA7"/>
<dbReference type="RefSeq" id="WP_145030318.1">
    <property type="nucleotide sequence ID" value="NZ_CP036271.1"/>
</dbReference>
<dbReference type="Pfam" id="PF02656">
    <property type="entry name" value="DUF202"/>
    <property type="match status" value="1"/>
</dbReference>
<name>A0A517SEA7_9PLAN</name>
<dbReference type="PANTHER" id="PTHR34187">
    <property type="entry name" value="FGR18P"/>
    <property type="match status" value="1"/>
</dbReference>
<protein>
    <recommendedName>
        <fullName evidence="7">DUF202 domain-containing protein</fullName>
    </recommendedName>
</protein>
<evidence type="ECO:0000313" key="8">
    <source>
        <dbReference type="EMBL" id="QDT54463.1"/>
    </source>
</evidence>
<evidence type="ECO:0000259" key="7">
    <source>
        <dbReference type="Pfam" id="PF02656"/>
    </source>
</evidence>
<dbReference type="InterPro" id="IPR052053">
    <property type="entry name" value="IM_YidH-like"/>
</dbReference>
<feature type="transmembrane region" description="Helical" evidence="6">
    <location>
        <begin position="21"/>
        <end position="43"/>
    </location>
</feature>
<gene>
    <name evidence="8" type="ORF">Pan44_24960</name>
</gene>
<evidence type="ECO:0000256" key="5">
    <source>
        <dbReference type="ARBA" id="ARBA00023136"/>
    </source>
</evidence>
<dbReference type="AlphaFoldDB" id="A0A517SEA7"/>
<feature type="domain" description="DUF202" evidence="7">
    <location>
        <begin position="12"/>
        <end position="90"/>
    </location>
</feature>
<dbReference type="PANTHER" id="PTHR34187:SF2">
    <property type="entry name" value="DUF202 DOMAIN-CONTAINING PROTEIN"/>
    <property type="match status" value="1"/>
</dbReference>
<reference evidence="8 9" key="1">
    <citation type="submission" date="2019-02" db="EMBL/GenBank/DDBJ databases">
        <title>Deep-cultivation of Planctomycetes and their phenomic and genomic characterization uncovers novel biology.</title>
        <authorList>
            <person name="Wiegand S."/>
            <person name="Jogler M."/>
            <person name="Boedeker C."/>
            <person name="Pinto D."/>
            <person name="Vollmers J."/>
            <person name="Rivas-Marin E."/>
            <person name="Kohn T."/>
            <person name="Peeters S.H."/>
            <person name="Heuer A."/>
            <person name="Rast P."/>
            <person name="Oberbeckmann S."/>
            <person name="Bunk B."/>
            <person name="Jeske O."/>
            <person name="Meyerdierks A."/>
            <person name="Storesund J.E."/>
            <person name="Kallscheuer N."/>
            <person name="Luecker S."/>
            <person name="Lage O.M."/>
            <person name="Pohl T."/>
            <person name="Merkel B.J."/>
            <person name="Hornburger P."/>
            <person name="Mueller R.-W."/>
            <person name="Bruemmer F."/>
            <person name="Labrenz M."/>
            <person name="Spormann A.M."/>
            <person name="Op den Camp H."/>
            <person name="Overmann J."/>
            <person name="Amann R."/>
            <person name="Jetten M.S.M."/>
            <person name="Mascher T."/>
            <person name="Medema M.H."/>
            <person name="Devos D.P."/>
            <person name="Kaster A.-K."/>
            <person name="Ovreas L."/>
            <person name="Rohde M."/>
            <person name="Galperin M.Y."/>
            <person name="Jogler C."/>
        </authorList>
    </citation>
    <scope>NUCLEOTIDE SEQUENCE [LARGE SCALE GENOMIC DNA]</scope>
    <source>
        <strain evidence="8 9">Pan44</strain>
    </source>
</reference>
<dbReference type="KEGG" id="ccos:Pan44_24960"/>
<evidence type="ECO:0000313" key="9">
    <source>
        <dbReference type="Proteomes" id="UP000315700"/>
    </source>
</evidence>
<feature type="transmembrane region" description="Helical" evidence="6">
    <location>
        <begin position="105"/>
        <end position="126"/>
    </location>
</feature>
<dbReference type="EMBL" id="CP036271">
    <property type="protein sequence ID" value="QDT54463.1"/>
    <property type="molecule type" value="Genomic_DNA"/>
</dbReference>
<dbReference type="GO" id="GO:0005886">
    <property type="term" value="C:plasma membrane"/>
    <property type="evidence" value="ECO:0007669"/>
    <property type="project" value="UniProtKB-SubCell"/>
</dbReference>
<dbReference type="OrthoDB" id="582337at2"/>
<comment type="subcellular location">
    <subcellularLocation>
        <location evidence="1">Cell membrane</location>
        <topology evidence="1">Multi-pass membrane protein</topology>
    </subcellularLocation>
</comment>
<keyword evidence="2" id="KW-1003">Cell membrane</keyword>
<keyword evidence="4 6" id="KW-1133">Transmembrane helix</keyword>
<dbReference type="Proteomes" id="UP000315700">
    <property type="component" value="Chromosome"/>
</dbReference>
<proteinExistence type="predicted"/>
<keyword evidence="3 6" id="KW-0812">Transmembrane</keyword>
<evidence type="ECO:0000256" key="3">
    <source>
        <dbReference type="ARBA" id="ARBA00022692"/>
    </source>
</evidence>
<evidence type="ECO:0000256" key="2">
    <source>
        <dbReference type="ARBA" id="ARBA00022475"/>
    </source>
</evidence>
<keyword evidence="9" id="KW-1185">Reference proteome</keyword>
<evidence type="ECO:0000256" key="1">
    <source>
        <dbReference type="ARBA" id="ARBA00004651"/>
    </source>
</evidence>
<sequence>MSQSPPGGFDARTQFAAERTLLAWIRTGLALMGFGFVVARFGLFLRELAATQHTTPLHSSGMSFWIGVLLIILGVGVMLAAASGHSRVIRRLQEGSLDRFRVSPLGIAVTLALAAIGLGLTIYFVVTVP</sequence>
<evidence type="ECO:0000256" key="6">
    <source>
        <dbReference type="SAM" id="Phobius"/>
    </source>
</evidence>
<feature type="transmembrane region" description="Helical" evidence="6">
    <location>
        <begin position="63"/>
        <end position="84"/>
    </location>
</feature>
<evidence type="ECO:0000256" key="4">
    <source>
        <dbReference type="ARBA" id="ARBA00022989"/>
    </source>
</evidence>
<accession>A0A517SEA7</accession>